<gene>
    <name evidence="5" type="ORF">G4P62_003685</name>
</gene>
<dbReference type="EMBL" id="JAAVVJ010000001">
    <property type="protein sequence ID" value="KAF7229729.1"/>
    <property type="molecule type" value="Genomic_DNA"/>
</dbReference>
<comment type="caution">
    <text evidence="5">The sequence shown here is derived from an EMBL/GenBank/DDBJ whole genome shotgun (WGS) entry which is preliminary data.</text>
</comment>
<keyword evidence="5" id="KW-0378">Hydrolase</keyword>
<dbReference type="OMA" id="FILPQYP"/>
<dbReference type="PANTHER" id="PTHR21472">
    <property type="entry name" value="ENDONUCLEASE DOMAIN-CONTAINING 1 PROTEIN ENDOD1"/>
    <property type="match status" value="1"/>
</dbReference>
<dbReference type="GO" id="GO:0046872">
    <property type="term" value="F:metal ion binding"/>
    <property type="evidence" value="ECO:0007669"/>
    <property type="project" value="InterPro"/>
</dbReference>
<evidence type="ECO:0000259" key="3">
    <source>
        <dbReference type="SMART" id="SM00477"/>
    </source>
</evidence>
<keyword evidence="2" id="KW-0732">Signal</keyword>
<dbReference type="InterPro" id="IPR044925">
    <property type="entry name" value="His-Me_finger_sf"/>
</dbReference>
<evidence type="ECO:0000313" key="6">
    <source>
        <dbReference type="Proteomes" id="UP000822369"/>
    </source>
</evidence>
<dbReference type="InterPro" id="IPR020821">
    <property type="entry name" value="ENPP1-3/EXOG-like_nuc-like"/>
</dbReference>
<evidence type="ECO:0000313" key="5">
    <source>
        <dbReference type="EMBL" id="KAF7229729.1"/>
    </source>
</evidence>
<keyword evidence="1" id="KW-0812">Transmembrane</keyword>
<reference evidence="5" key="1">
    <citation type="submission" date="2020-03" db="EMBL/GenBank/DDBJ databases">
        <title>Intra-Species Differences in Population Size shape Life History and Genome Evolution.</title>
        <authorList>
            <person name="Willemsen D."/>
            <person name="Cui R."/>
            <person name="Valenzano D.R."/>
        </authorList>
    </citation>
    <scope>NUCLEOTIDE SEQUENCE</scope>
    <source>
        <strain evidence="5">GRZ</strain>
        <tissue evidence="5">Whole</tissue>
    </source>
</reference>
<organism evidence="5 6">
    <name type="scientific">Nothobranchius furzeri</name>
    <name type="common">Turquoise killifish</name>
    <dbReference type="NCBI Taxonomy" id="105023"/>
    <lineage>
        <taxon>Eukaryota</taxon>
        <taxon>Metazoa</taxon>
        <taxon>Chordata</taxon>
        <taxon>Craniata</taxon>
        <taxon>Vertebrata</taxon>
        <taxon>Euteleostomi</taxon>
        <taxon>Actinopterygii</taxon>
        <taxon>Neopterygii</taxon>
        <taxon>Teleostei</taxon>
        <taxon>Neoteleostei</taxon>
        <taxon>Acanthomorphata</taxon>
        <taxon>Ovalentaria</taxon>
        <taxon>Atherinomorphae</taxon>
        <taxon>Cyprinodontiformes</taxon>
        <taxon>Nothobranchiidae</taxon>
        <taxon>Nothobranchius</taxon>
    </lineage>
</organism>
<feature type="signal peptide" evidence="2">
    <location>
        <begin position="1"/>
        <end position="27"/>
    </location>
</feature>
<dbReference type="Gene3D" id="3.40.570.10">
    <property type="entry name" value="Extracellular Endonuclease, subunit A"/>
    <property type="match status" value="1"/>
</dbReference>
<dbReference type="GO" id="GO:0003676">
    <property type="term" value="F:nucleic acid binding"/>
    <property type="evidence" value="ECO:0007669"/>
    <property type="project" value="InterPro"/>
</dbReference>
<dbReference type="Pfam" id="PF01223">
    <property type="entry name" value="Endonuclease_NS"/>
    <property type="match status" value="1"/>
</dbReference>
<keyword evidence="1" id="KW-1133">Transmembrane helix</keyword>
<dbReference type="InterPro" id="IPR039015">
    <property type="entry name" value="ENDOD1"/>
</dbReference>
<dbReference type="SMART" id="SM00477">
    <property type="entry name" value="NUC"/>
    <property type="match status" value="1"/>
</dbReference>
<accession>A0A9D2Z1P6</accession>
<sequence length="351" mass="39947">MTFQQIWWVWLFVTTLPLLLLPIPTLTEVVKSVSECDQFLLGQTPPHVPGILEGGRILDQNRYKLICQTYNNKPRFVTLYDVSNKIPVFSAYKYVGEKDRKRPKSKWKIEPQLENENLGKNMMTKEKNQIYMQQGVDTDYRSNGTFDRGHIFPSSYGSTTEDKKSTFTLTNVVPQAESFNKGSWNRMERCTKCVMEKYCTNSSGAPEGFGLTGSQPSFNNTLNNRINIPSTLWSAFCCYSTITRTWIASAHWGDNVPDGSRKKHLETKTLAELQNRLWAADSEFQVFPGAKCPLSTTVTKFYPDIPNCDCPLFIPPTPTVSFSGCSSVTSISTFIVLCTPLFIYLYYCMFI</sequence>
<dbReference type="GO" id="GO:0004519">
    <property type="term" value="F:endonuclease activity"/>
    <property type="evidence" value="ECO:0007669"/>
    <property type="project" value="UniProtKB-KW"/>
</dbReference>
<evidence type="ECO:0000256" key="2">
    <source>
        <dbReference type="SAM" id="SignalP"/>
    </source>
</evidence>
<dbReference type="PANTHER" id="PTHR21472:SF15">
    <property type="entry name" value="ENDONUCLEASE DOMAIN-CONTAINING 1 PROTEIN-RELATED"/>
    <property type="match status" value="1"/>
</dbReference>
<dbReference type="SUPFAM" id="SSF54060">
    <property type="entry name" value="His-Me finger endonucleases"/>
    <property type="match status" value="1"/>
</dbReference>
<feature type="chain" id="PRO_5039284582" evidence="2">
    <location>
        <begin position="28"/>
        <end position="351"/>
    </location>
</feature>
<dbReference type="InterPro" id="IPR044929">
    <property type="entry name" value="DNA/RNA_non-sp_Endonuclease_sf"/>
</dbReference>
<keyword evidence="5" id="KW-0540">Nuclease</keyword>
<dbReference type="AlphaFoldDB" id="A0A9D2Z1P6"/>
<name>A0A9D2Z1P6_NOTFU</name>
<evidence type="ECO:0000259" key="4">
    <source>
        <dbReference type="SMART" id="SM00892"/>
    </source>
</evidence>
<dbReference type="Proteomes" id="UP000822369">
    <property type="component" value="Chromosome 1"/>
</dbReference>
<feature type="domain" description="ENPP1-3/EXOG-like endonuclease/phosphodiesterase" evidence="3">
    <location>
        <begin position="73"/>
        <end position="280"/>
    </location>
</feature>
<dbReference type="SMART" id="SM00892">
    <property type="entry name" value="Endonuclease_NS"/>
    <property type="match status" value="1"/>
</dbReference>
<protein>
    <submittedName>
        <fullName evidence="5">Endonuclease domain-containing 1 protein-like</fullName>
    </submittedName>
</protein>
<dbReference type="GO" id="GO:0016787">
    <property type="term" value="F:hydrolase activity"/>
    <property type="evidence" value="ECO:0007669"/>
    <property type="project" value="InterPro"/>
</dbReference>
<dbReference type="KEGG" id="nfu:107376850"/>
<feature type="transmembrane region" description="Helical" evidence="1">
    <location>
        <begin position="328"/>
        <end position="347"/>
    </location>
</feature>
<keyword evidence="1" id="KW-0472">Membrane</keyword>
<keyword evidence="5" id="KW-0255">Endonuclease</keyword>
<evidence type="ECO:0000256" key="1">
    <source>
        <dbReference type="SAM" id="Phobius"/>
    </source>
</evidence>
<dbReference type="InterPro" id="IPR001604">
    <property type="entry name" value="Endo_G_ENPP1-like_dom"/>
</dbReference>
<feature type="domain" description="DNA/RNA non-specific endonuclease/pyrophosphatase/phosphodiesterase" evidence="4">
    <location>
        <begin position="72"/>
        <end position="277"/>
    </location>
</feature>
<proteinExistence type="predicted"/>